<dbReference type="PANTHER" id="PTHR10146">
    <property type="entry name" value="PROLINE SYNTHETASE CO-TRANSCRIBED BACTERIAL HOMOLOG PROTEIN"/>
    <property type="match status" value="1"/>
</dbReference>
<dbReference type="Gene3D" id="3.20.20.10">
    <property type="entry name" value="Alanine racemase"/>
    <property type="match status" value="1"/>
</dbReference>
<evidence type="ECO:0000256" key="2">
    <source>
        <dbReference type="HAMAP-Rule" id="MF_02087"/>
    </source>
</evidence>
<protein>
    <recommendedName>
        <fullName evidence="2">Pyridoxal phosphate homeostasis protein</fullName>
        <shortName evidence="2">PLP homeostasis protein</shortName>
    </recommendedName>
</protein>
<dbReference type="PROSITE" id="PS01211">
    <property type="entry name" value="UPF0001"/>
    <property type="match status" value="1"/>
</dbReference>
<feature type="domain" description="Alanine racemase N-terminal" evidence="4">
    <location>
        <begin position="34"/>
        <end position="229"/>
    </location>
</feature>
<dbReference type="NCBIfam" id="TIGR00044">
    <property type="entry name" value="YggS family pyridoxal phosphate-dependent enzyme"/>
    <property type="match status" value="1"/>
</dbReference>
<comment type="function">
    <text evidence="2">Pyridoxal 5'-phosphate (PLP)-binding protein, which is involved in PLP homeostasis.</text>
</comment>
<gene>
    <name evidence="5" type="ORF">ABIE21_000616</name>
</gene>
<dbReference type="InterPro" id="IPR029066">
    <property type="entry name" value="PLP-binding_barrel"/>
</dbReference>
<evidence type="ECO:0000256" key="3">
    <source>
        <dbReference type="RuleBase" id="RU004514"/>
    </source>
</evidence>
<dbReference type="InterPro" id="IPR001608">
    <property type="entry name" value="Ala_racemase_N"/>
</dbReference>
<evidence type="ECO:0000256" key="1">
    <source>
        <dbReference type="ARBA" id="ARBA00022898"/>
    </source>
</evidence>
<dbReference type="SUPFAM" id="SSF51419">
    <property type="entry name" value="PLP-binding barrel"/>
    <property type="match status" value="1"/>
</dbReference>
<comment type="caution">
    <text evidence="5">The sequence shown here is derived from an EMBL/GenBank/DDBJ whole genome shotgun (WGS) entry which is preliminary data.</text>
</comment>
<accession>A0ABV2QJA3</accession>
<dbReference type="CDD" id="cd00635">
    <property type="entry name" value="PLPDE_III_YBL036c_like"/>
    <property type="match status" value="1"/>
</dbReference>
<dbReference type="PANTHER" id="PTHR10146:SF14">
    <property type="entry name" value="PYRIDOXAL PHOSPHATE HOMEOSTASIS PROTEIN"/>
    <property type="match status" value="1"/>
</dbReference>
<evidence type="ECO:0000259" key="4">
    <source>
        <dbReference type="Pfam" id="PF01168"/>
    </source>
</evidence>
<dbReference type="EMBL" id="JBEPSJ010000001">
    <property type="protein sequence ID" value="MET4581126.1"/>
    <property type="molecule type" value="Genomic_DNA"/>
</dbReference>
<proteinExistence type="inferred from homology"/>
<comment type="similarity">
    <text evidence="2 3">Belongs to the pyridoxal phosphate-binding protein YggS/PROSC family.</text>
</comment>
<feature type="modified residue" description="N6-(pyridoxal phosphate)lysine" evidence="2">
    <location>
        <position position="39"/>
    </location>
</feature>
<dbReference type="Pfam" id="PF01168">
    <property type="entry name" value="Ala_racemase_N"/>
    <property type="match status" value="1"/>
</dbReference>
<dbReference type="InterPro" id="IPR011078">
    <property type="entry name" value="PyrdxlP_homeostasis"/>
</dbReference>
<keyword evidence="1 2" id="KW-0663">Pyridoxal phosphate</keyword>
<dbReference type="RefSeq" id="WP_354023314.1">
    <property type="nucleotide sequence ID" value="NZ_JBEPSJ010000001.1"/>
</dbReference>
<keyword evidence="6" id="KW-1185">Reference proteome</keyword>
<dbReference type="PIRSF" id="PIRSF004848">
    <property type="entry name" value="YBL036c_PLPDEIII"/>
    <property type="match status" value="1"/>
</dbReference>
<name>A0ABV2QJA3_9MICO</name>
<sequence>MAGDGALAERLARVEAGIADAVREAGRDPADVTTIVVTKFHPATLVRELAGLGVVDVGENRQQEASEKSAELADLELRWHFIGQLQSKKARLVSGFATAVHSLDRLSLVTALGSALASRDPRTTLDGFIQVNLTDDTARGGVRPGDLDAFAESVLATDGIRLRGLMAVAPLDVEPRAAFEAVRLLGERLRTVAPEATALSMGMSGDYREAVLEGATHLRIGTAITGNRPLAG</sequence>
<evidence type="ECO:0000313" key="6">
    <source>
        <dbReference type="Proteomes" id="UP001549257"/>
    </source>
</evidence>
<dbReference type="Proteomes" id="UP001549257">
    <property type="component" value="Unassembled WGS sequence"/>
</dbReference>
<evidence type="ECO:0000313" key="5">
    <source>
        <dbReference type="EMBL" id="MET4581126.1"/>
    </source>
</evidence>
<organism evidence="5 6">
    <name type="scientific">Conyzicola nivalis</name>
    <dbReference type="NCBI Taxonomy" id="1477021"/>
    <lineage>
        <taxon>Bacteria</taxon>
        <taxon>Bacillati</taxon>
        <taxon>Actinomycetota</taxon>
        <taxon>Actinomycetes</taxon>
        <taxon>Micrococcales</taxon>
        <taxon>Microbacteriaceae</taxon>
        <taxon>Conyzicola</taxon>
    </lineage>
</organism>
<dbReference type="HAMAP" id="MF_02087">
    <property type="entry name" value="PLP_homeostasis"/>
    <property type="match status" value="1"/>
</dbReference>
<reference evidence="5 6" key="1">
    <citation type="submission" date="2024-06" db="EMBL/GenBank/DDBJ databases">
        <title>Sorghum-associated microbial communities from plants grown in Nebraska, USA.</title>
        <authorList>
            <person name="Schachtman D."/>
        </authorList>
    </citation>
    <scope>NUCLEOTIDE SEQUENCE [LARGE SCALE GENOMIC DNA]</scope>
    <source>
        <strain evidence="5 6">2857</strain>
    </source>
</reference>